<dbReference type="Gene3D" id="3.40.50.300">
    <property type="entry name" value="P-loop containing nucleotide triphosphate hydrolases"/>
    <property type="match status" value="1"/>
</dbReference>
<dbReference type="SUPFAM" id="SSF52540">
    <property type="entry name" value="P-loop containing nucleoside triphosphate hydrolases"/>
    <property type="match status" value="1"/>
</dbReference>
<evidence type="ECO:0000256" key="1">
    <source>
        <dbReference type="ARBA" id="ARBA00005417"/>
    </source>
</evidence>
<dbReference type="EMBL" id="JAWLKE010000002">
    <property type="protein sequence ID" value="MDV6230067.1"/>
    <property type="molecule type" value="Genomic_DNA"/>
</dbReference>
<dbReference type="PANTHER" id="PTHR42734">
    <property type="entry name" value="METAL TRANSPORT SYSTEM ATP-BINDING PROTEIN TM_0124-RELATED"/>
    <property type="match status" value="1"/>
</dbReference>
<dbReference type="GO" id="GO:0005524">
    <property type="term" value="F:ATP binding"/>
    <property type="evidence" value="ECO:0007669"/>
    <property type="project" value="UniProtKB-KW"/>
</dbReference>
<reference evidence="6 7" key="1">
    <citation type="submission" date="2023-10" db="EMBL/GenBank/DDBJ databases">
        <title>Development of a sustainable strategy for remediation of hydrocarbon-contaminated territories based on the waste exchange concept.</title>
        <authorList>
            <person name="Krivoruchko A."/>
        </authorList>
    </citation>
    <scope>NUCLEOTIDE SEQUENCE [LARGE SCALE GENOMIC DNA]</scope>
    <source>
        <strain evidence="6 7">IEGM 1322</strain>
    </source>
</reference>
<evidence type="ECO:0000256" key="3">
    <source>
        <dbReference type="ARBA" id="ARBA00022741"/>
    </source>
</evidence>
<organism evidence="6 7">
    <name type="scientific">Rhodococcus cercidiphylli</name>
    <dbReference type="NCBI Taxonomy" id="489916"/>
    <lineage>
        <taxon>Bacteria</taxon>
        <taxon>Bacillati</taxon>
        <taxon>Actinomycetota</taxon>
        <taxon>Actinomycetes</taxon>
        <taxon>Mycobacteriales</taxon>
        <taxon>Nocardiaceae</taxon>
        <taxon>Rhodococcus</taxon>
    </lineage>
</organism>
<feature type="domain" description="ABC transporter" evidence="5">
    <location>
        <begin position="13"/>
        <end position="215"/>
    </location>
</feature>
<comment type="similarity">
    <text evidence="1">Belongs to the ABC transporter superfamily.</text>
</comment>
<protein>
    <submittedName>
        <fullName evidence="6">Zinc ABC transporter ATP-binding protein AztA</fullName>
    </submittedName>
</protein>
<name>A0ABU4AV05_9NOCA</name>
<dbReference type="InterPro" id="IPR003439">
    <property type="entry name" value="ABC_transporter-like_ATP-bd"/>
</dbReference>
<evidence type="ECO:0000256" key="4">
    <source>
        <dbReference type="ARBA" id="ARBA00022840"/>
    </source>
</evidence>
<proteinExistence type="inferred from homology"/>
<gene>
    <name evidence="6" type="primary">aztA</name>
    <name evidence="6" type="ORF">R3P95_05855</name>
</gene>
<dbReference type="Proteomes" id="UP001185899">
    <property type="component" value="Unassembled WGS sequence"/>
</dbReference>
<dbReference type="PANTHER" id="PTHR42734:SF5">
    <property type="entry name" value="IRON TRANSPORT SYSTEM ATP-BINDING PROTEIN HI_0361-RELATED"/>
    <property type="match status" value="1"/>
</dbReference>
<keyword evidence="2" id="KW-0813">Transport</keyword>
<keyword evidence="4 6" id="KW-0067">ATP-binding</keyword>
<evidence type="ECO:0000313" key="7">
    <source>
        <dbReference type="Proteomes" id="UP001185899"/>
    </source>
</evidence>
<dbReference type="RefSeq" id="WP_317547624.1">
    <property type="nucleotide sequence ID" value="NZ_JAWLKE010000002.1"/>
</dbReference>
<keyword evidence="7" id="KW-1185">Reference proteome</keyword>
<dbReference type="PROSITE" id="PS50893">
    <property type="entry name" value="ABC_TRANSPORTER_2"/>
    <property type="match status" value="1"/>
</dbReference>
<dbReference type="InterPro" id="IPR050153">
    <property type="entry name" value="Metal_Ion_Import_ABC"/>
</dbReference>
<dbReference type="SMART" id="SM00382">
    <property type="entry name" value="AAA"/>
    <property type="match status" value="1"/>
</dbReference>
<dbReference type="Pfam" id="PF00005">
    <property type="entry name" value="ABC_tran"/>
    <property type="match status" value="1"/>
</dbReference>
<evidence type="ECO:0000313" key="6">
    <source>
        <dbReference type="EMBL" id="MDV6230067.1"/>
    </source>
</evidence>
<dbReference type="NCBIfam" id="NF040873">
    <property type="entry name" value="AztA"/>
    <property type="match status" value="1"/>
</dbReference>
<comment type="caution">
    <text evidence="6">The sequence shown here is derived from an EMBL/GenBank/DDBJ whole genome shotgun (WGS) entry which is preliminary data.</text>
</comment>
<keyword evidence="3" id="KW-0547">Nucleotide-binding</keyword>
<accession>A0ABU4AV05</accession>
<dbReference type="InterPro" id="IPR003593">
    <property type="entry name" value="AAA+_ATPase"/>
</dbReference>
<evidence type="ECO:0000259" key="5">
    <source>
        <dbReference type="PROSITE" id="PS50893"/>
    </source>
</evidence>
<evidence type="ECO:0000256" key="2">
    <source>
        <dbReference type="ARBA" id="ARBA00022448"/>
    </source>
</evidence>
<dbReference type="InterPro" id="IPR027417">
    <property type="entry name" value="P-loop_NTPase"/>
</dbReference>
<sequence length="215" mass="22927">MTMSANSAPSVTARLRGVYVEFSGRAALSDVDLDLLPGQLMTIAGPNGAGKTTLLEVVAGTRPLSSGTRTSTRAVAFVPQRTAVSDRLPLTVRDVVSVGVWGRIGRWRPMSSDAQVMVDDALERLDITGLSGMPFSALSGGQRQRTLLAQGLARRADLLLLDEPTTGLDVDSGKRIRAVMREETMRGVSVACVSHDPSVLDEADRVVRLEDGRIA</sequence>
<dbReference type="InterPro" id="IPR047748">
    <property type="entry name" value="AztA-like"/>
</dbReference>